<dbReference type="PANTHER" id="PTHR10900:SF77">
    <property type="entry name" value="FI19380P1"/>
    <property type="match status" value="1"/>
</dbReference>
<name>A0ABW0BGJ6_9ACTN</name>
<dbReference type="InterPro" id="IPR050904">
    <property type="entry name" value="Adhesion/Biosynth-related"/>
</dbReference>
<gene>
    <name evidence="4" type="ORF">ACFPGP_07085</name>
</gene>
<dbReference type="EMBL" id="JBHSKD010000007">
    <property type="protein sequence ID" value="MFC5176429.1"/>
    <property type="molecule type" value="Genomic_DNA"/>
</dbReference>
<dbReference type="Pfam" id="PF02469">
    <property type="entry name" value="Fasciclin"/>
    <property type="match status" value="1"/>
</dbReference>
<proteinExistence type="predicted"/>
<accession>A0ABW0BGJ6</accession>
<reference evidence="5" key="1">
    <citation type="journal article" date="2019" name="Int. J. Syst. Evol. Microbiol.">
        <title>The Global Catalogue of Microorganisms (GCM) 10K type strain sequencing project: providing services to taxonomists for standard genome sequencing and annotation.</title>
        <authorList>
            <consortium name="The Broad Institute Genomics Platform"/>
            <consortium name="The Broad Institute Genome Sequencing Center for Infectious Disease"/>
            <person name="Wu L."/>
            <person name="Ma J."/>
        </authorList>
    </citation>
    <scope>NUCLEOTIDE SEQUENCE [LARGE SCALE GENOMIC DNA]</scope>
    <source>
        <strain evidence="5">DFY41</strain>
    </source>
</reference>
<keyword evidence="5" id="KW-1185">Reference proteome</keyword>
<evidence type="ECO:0000313" key="4">
    <source>
        <dbReference type="EMBL" id="MFC5176429.1"/>
    </source>
</evidence>
<feature type="signal peptide" evidence="2">
    <location>
        <begin position="1"/>
        <end position="24"/>
    </location>
</feature>
<evidence type="ECO:0000256" key="1">
    <source>
        <dbReference type="SAM" id="MobiDB-lite"/>
    </source>
</evidence>
<evidence type="ECO:0000256" key="2">
    <source>
        <dbReference type="SAM" id="SignalP"/>
    </source>
</evidence>
<sequence length="219" mass="22066">MKTKTLTRTGGLAALALTLSLGLAACGGDDEPTSSANEDTSSSDAGMSDDAGSSDDAMAPAAQTYGDACGEVPTSGDGSFDGMATAPVASAASANPLLATLVKAVTAADLVEPLNSAPALTVFAPYNGAFDEIDPADLKALLKDKKTLSTVLTHHVVPEQISPDQLSGEFETLAGDKLVINGSGEAATIDDEKATVLCGNIPTANATVYVIDKVMMPNM</sequence>
<feature type="region of interest" description="Disordered" evidence="1">
    <location>
        <begin position="27"/>
        <end position="60"/>
    </location>
</feature>
<dbReference type="PROSITE" id="PS51257">
    <property type="entry name" value="PROKAR_LIPOPROTEIN"/>
    <property type="match status" value="1"/>
</dbReference>
<feature type="compositionally biased region" description="Low complexity" evidence="1">
    <location>
        <begin position="39"/>
        <end position="60"/>
    </location>
</feature>
<feature type="chain" id="PRO_5045456719" evidence="2">
    <location>
        <begin position="25"/>
        <end position="219"/>
    </location>
</feature>
<feature type="domain" description="FAS1" evidence="3">
    <location>
        <begin position="85"/>
        <end position="215"/>
    </location>
</feature>
<comment type="caution">
    <text evidence="4">The sequence shown here is derived from an EMBL/GenBank/DDBJ whole genome shotgun (WGS) entry which is preliminary data.</text>
</comment>
<dbReference type="SMART" id="SM00554">
    <property type="entry name" value="FAS1"/>
    <property type="match status" value="1"/>
</dbReference>
<dbReference type="SUPFAM" id="SSF82153">
    <property type="entry name" value="FAS1 domain"/>
    <property type="match status" value="1"/>
</dbReference>
<dbReference type="PROSITE" id="PS50213">
    <property type="entry name" value="FAS1"/>
    <property type="match status" value="1"/>
</dbReference>
<protein>
    <submittedName>
        <fullName evidence="4">Fasciclin domain-containing protein</fullName>
    </submittedName>
</protein>
<dbReference type="InterPro" id="IPR036378">
    <property type="entry name" value="FAS1_dom_sf"/>
</dbReference>
<dbReference type="PANTHER" id="PTHR10900">
    <property type="entry name" value="PERIOSTIN-RELATED"/>
    <property type="match status" value="1"/>
</dbReference>
<evidence type="ECO:0000259" key="3">
    <source>
        <dbReference type="PROSITE" id="PS50213"/>
    </source>
</evidence>
<keyword evidence="2" id="KW-0732">Signal</keyword>
<dbReference type="InterPro" id="IPR000782">
    <property type="entry name" value="FAS1_domain"/>
</dbReference>
<dbReference type="Proteomes" id="UP001596087">
    <property type="component" value="Unassembled WGS sequence"/>
</dbReference>
<organism evidence="4 5">
    <name type="scientific">Nocardioides taihuensis</name>
    <dbReference type="NCBI Taxonomy" id="1835606"/>
    <lineage>
        <taxon>Bacteria</taxon>
        <taxon>Bacillati</taxon>
        <taxon>Actinomycetota</taxon>
        <taxon>Actinomycetes</taxon>
        <taxon>Propionibacteriales</taxon>
        <taxon>Nocardioidaceae</taxon>
        <taxon>Nocardioides</taxon>
    </lineage>
</organism>
<dbReference type="RefSeq" id="WP_378588750.1">
    <property type="nucleotide sequence ID" value="NZ_JBHSKD010000007.1"/>
</dbReference>
<dbReference type="Gene3D" id="2.30.180.10">
    <property type="entry name" value="FAS1 domain"/>
    <property type="match status" value="1"/>
</dbReference>
<evidence type="ECO:0000313" key="5">
    <source>
        <dbReference type="Proteomes" id="UP001596087"/>
    </source>
</evidence>